<dbReference type="Proteomes" id="UP000828048">
    <property type="component" value="Chromosome 4"/>
</dbReference>
<accession>A0ACB7Z2D4</accession>
<reference evidence="1 2" key="1">
    <citation type="journal article" date="2021" name="Hortic Res">
        <title>High-quality reference genome and annotation aids understanding of berry development for evergreen blueberry (Vaccinium darrowii).</title>
        <authorList>
            <person name="Yu J."/>
            <person name="Hulse-Kemp A.M."/>
            <person name="Babiker E."/>
            <person name="Staton M."/>
        </authorList>
    </citation>
    <scope>NUCLEOTIDE SEQUENCE [LARGE SCALE GENOMIC DNA]</scope>
    <source>
        <strain evidence="2">cv. NJ 8807/NJ 8810</strain>
        <tissue evidence="1">Young leaf</tissue>
    </source>
</reference>
<sequence length="523" mass="58044">MMLSVDVLALHCSRALINGSCGNTKSRGPFQAQQTRLSLPLRSHPRSWHSLCSLSRSAAVSVMAEGERDTFDGERASVLVKELRQCFNTGKTKNYEWRVSQLENILKMVEQREEDILSALHNDLSKPQQEAFISEVSLIKGSCTLALKELKRWMMPEKVKTSMTTFPSSAEIVSEPLGVVLVISTWNYPFMLSLEPVIGAIAAGNAVVLKPSEIAPATASLLAKLLEEYVDNSAIKVVEGAVAETSALLEQKWDKIFYTGSGRVGRIVMSAAAKHLTPVILELGGKCPAVVDIDVDLQVAARRIVAGKWACSNGQACIAPDYLITTKAFAPKLIDALRLELQVFFGDDPMESKDISRIVNLYHFMRLSKLMDDYKVSDKIVLGGQRNENQLKIAPTILLDVPEDSLIMEEEIFGPLLPILTVENLEDSFALINSRSKPLAAYLFTNNEELKKDFVKNISSGGMLINDTILHESHSLWLTFWRSWGEWDGFIPRLGCAWRRFVCTLKVISVDLSSTTVIGLLNR</sequence>
<dbReference type="EMBL" id="CM037154">
    <property type="protein sequence ID" value="KAH7859665.1"/>
    <property type="molecule type" value="Genomic_DNA"/>
</dbReference>
<protein>
    <submittedName>
        <fullName evidence="1">Uncharacterized protein</fullName>
    </submittedName>
</protein>
<name>A0ACB7Z2D4_9ERIC</name>
<gene>
    <name evidence="1" type="ORF">Vadar_003986</name>
</gene>
<evidence type="ECO:0000313" key="1">
    <source>
        <dbReference type="EMBL" id="KAH7859665.1"/>
    </source>
</evidence>
<organism evidence="1 2">
    <name type="scientific">Vaccinium darrowii</name>
    <dbReference type="NCBI Taxonomy" id="229202"/>
    <lineage>
        <taxon>Eukaryota</taxon>
        <taxon>Viridiplantae</taxon>
        <taxon>Streptophyta</taxon>
        <taxon>Embryophyta</taxon>
        <taxon>Tracheophyta</taxon>
        <taxon>Spermatophyta</taxon>
        <taxon>Magnoliopsida</taxon>
        <taxon>eudicotyledons</taxon>
        <taxon>Gunneridae</taxon>
        <taxon>Pentapetalae</taxon>
        <taxon>asterids</taxon>
        <taxon>Ericales</taxon>
        <taxon>Ericaceae</taxon>
        <taxon>Vaccinioideae</taxon>
        <taxon>Vaccinieae</taxon>
        <taxon>Vaccinium</taxon>
    </lineage>
</organism>
<evidence type="ECO:0000313" key="2">
    <source>
        <dbReference type="Proteomes" id="UP000828048"/>
    </source>
</evidence>
<proteinExistence type="predicted"/>
<keyword evidence="2" id="KW-1185">Reference proteome</keyword>
<comment type="caution">
    <text evidence="1">The sequence shown here is derived from an EMBL/GenBank/DDBJ whole genome shotgun (WGS) entry which is preliminary data.</text>
</comment>